<evidence type="ECO:0000256" key="3">
    <source>
        <dbReference type="ARBA" id="ARBA00023015"/>
    </source>
</evidence>
<evidence type="ECO:0000259" key="10">
    <source>
        <dbReference type="PROSITE" id="PS51755"/>
    </source>
</evidence>
<dbReference type="SUPFAM" id="SSF46894">
    <property type="entry name" value="C-terminal effector domain of the bipartite response regulators"/>
    <property type="match status" value="1"/>
</dbReference>
<dbReference type="EMBL" id="JBHTLM010000005">
    <property type="protein sequence ID" value="MFD1176370.1"/>
    <property type="molecule type" value="Genomic_DNA"/>
</dbReference>
<keyword evidence="4 7" id="KW-0238">DNA-binding</keyword>
<dbReference type="SMART" id="SM00448">
    <property type="entry name" value="REC"/>
    <property type="match status" value="1"/>
</dbReference>
<organism evidence="11 12">
    <name type="scientific">Paenibacillus puldeungensis</name>
    <dbReference type="NCBI Taxonomy" id="696536"/>
    <lineage>
        <taxon>Bacteria</taxon>
        <taxon>Bacillati</taxon>
        <taxon>Bacillota</taxon>
        <taxon>Bacilli</taxon>
        <taxon>Bacillales</taxon>
        <taxon>Paenibacillaceae</taxon>
        <taxon>Paenibacillus</taxon>
    </lineage>
</organism>
<evidence type="ECO:0000256" key="2">
    <source>
        <dbReference type="ARBA" id="ARBA00023012"/>
    </source>
</evidence>
<dbReference type="Pfam" id="PF00486">
    <property type="entry name" value="Trans_reg_C"/>
    <property type="match status" value="1"/>
</dbReference>
<feature type="modified residue" description="4-aspartylphosphate" evidence="6">
    <location>
        <position position="85"/>
    </location>
</feature>
<protein>
    <submittedName>
        <fullName evidence="11">Response regulator transcription factor</fullName>
    </submittedName>
</protein>
<evidence type="ECO:0000259" key="9">
    <source>
        <dbReference type="PROSITE" id="PS50110"/>
    </source>
</evidence>
<accession>A0ABW3RWA0</accession>
<evidence type="ECO:0000256" key="4">
    <source>
        <dbReference type="ARBA" id="ARBA00023125"/>
    </source>
</evidence>
<dbReference type="Gene3D" id="6.10.250.690">
    <property type="match status" value="1"/>
</dbReference>
<dbReference type="CDD" id="cd00383">
    <property type="entry name" value="trans_reg_C"/>
    <property type="match status" value="1"/>
</dbReference>
<keyword evidence="1 6" id="KW-0597">Phosphoprotein</keyword>
<evidence type="ECO:0000256" key="5">
    <source>
        <dbReference type="ARBA" id="ARBA00023163"/>
    </source>
</evidence>
<reference evidence="12" key="1">
    <citation type="journal article" date="2019" name="Int. J. Syst. Evol. Microbiol.">
        <title>The Global Catalogue of Microorganisms (GCM) 10K type strain sequencing project: providing services to taxonomists for standard genome sequencing and annotation.</title>
        <authorList>
            <consortium name="The Broad Institute Genomics Platform"/>
            <consortium name="The Broad Institute Genome Sequencing Center for Infectious Disease"/>
            <person name="Wu L."/>
            <person name="Ma J."/>
        </authorList>
    </citation>
    <scope>NUCLEOTIDE SEQUENCE [LARGE SCALE GENOMIC DNA]</scope>
    <source>
        <strain evidence="12">CCUG 59189</strain>
    </source>
</reference>
<dbReference type="Gene3D" id="1.10.10.10">
    <property type="entry name" value="Winged helix-like DNA-binding domain superfamily/Winged helix DNA-binding domain"/>
    <property type="match status" value="1"/>
</dbReference>
<dbReference type="PROSITE" id="PS51755">
    <property type="entry name" value="OMPR_PHOB"/>
    <property type="match status" value="1"/>
</dbReference>
<dbReference type="PANTHER" id="PTHR48111:SF2">
    <property type="entry name" value="RESPONSE REGULATOR SAER"/>
    <property type="match status" value="1"/>
</dbReference>
<name>A0ABW3RWA0_9BACL</name>
<dbReference type="SMART" id="SM00862">
    <property type="entry name" value="Trans_reg_C"/>
    <property type="match status" value="1"/>
</dbReference>
<dbReference type="InterPro" id="IPR001789">
    <property type="entry name" value="Sig_transdc_resp-reg_receiver"/>
</dbReference>
<keyword evidence="3" id="KW-0805">Transcription regulation</keyword>
<dbReference type="InterPro" id="IPR039420">
    <property type="entry name" value="WalR-like"/>
</dbReference>
<gene>
    <name evidence="11" type="ORF">ACFQ3W_08665</name>
</gene>
<feature type="DNA-binding region" description="OmpR/PhoB-type" evidence="7">
    <location>
        <begin position="159"/>
        <end position="258"/>
    </location>
</feature>
<dbReference type="SUPFAM" id="SSF52172">
    <property type="entry name" value="CheY-like"/>
    <property type="match status" value="1"/>
</dbReference>
<sequence>MHQEKFVIPSRRGLRHNGTESKADSTTKKKVILVETILIVEDQEDVNLMLAEALANAGYKVKSCYTGLDGIKEIQLHPYDLILLDIMLPYKSGDEILKETRAMGETPVIIISAKDMVGTKIDMLKLGADDYITKPFDLGEVVARVESNLRRAHRQNQQSKVYRYKNLSLDDNTKHVTVDTAELDLTATEFMILELLVKNNGKVFTKANLYESIWNEEYLGDDNAVKTHISNLRTKLKKASPNEEYIETVWGLGYRLYKE</sequence>
<proteinExistence type="predicted"/>
<dbReference type="Proteomes" id="UP001597262">
    <property type="component" value="Unassembled WGS sequence"/>
</dbReference>
<evidence type="ECO:0000256" key="7">
    <source>
        <dbReference type="PROSITE-ProRule" id="PRU01091"/>
    </source>
</evidence>
<dbReference type="Gene3D" id="3.40.50.2300">
    <property type="match status" value="1"/>
</dbReference>
<dbReference type="PANTHER" id="PTHR48111">
    <property type="entry name" value="REGULATOR OF RPOS"/>
    <property type="match status" value="1"/>
</dbReference>
<dbReference type="InterPro" id="IPR001867">
    <property type="entry name" value="OmpR/PhoB-type_DNA-bd"/>
</dbReference>
<feature type="domain" description="Response regulatory" evidence="9">
    <location>
        <begin position="36"/>
        <end position="149"/>
    </location>
</feature>
<keyword evidence="2" id="KW-0902">Two-component regulatory system</keyword>
<evidence type="ECO:0000256" key="8">
    <source>
        <dbReference type="SAM" id="MobiDB-lite"/>
    </source>
</evidence>
<feature type="domain" description="OmpR/PhoB-type" evidence="10">
    <location>
        <begin position="159"/>
        <end position="258"/>
    </location>
</feature>
<evidence type="ECO:0000256" key="1">
    <source>
        <dbReference type="ARBA" id="ARBA00022553"/>
    </source>
</evidence>
<dbReference type="Pfam" id="PF00072">
    <property type="entry name" value="Response_reg"/>
    <property type="match status" value="1"/>
</dbReference>
<dbReference type="PROSITE" id="PS50110">
    <property type="entry name" value="RESPONSE_REGULATORY"/>
    <property type="match status" value="1"/>
</dbReference>
<evidence type="ECO:0000256" key="6">
    <source>
        <dbReference type="PROSITE-ProRule" id="PRU00169"/>
    </source>
</evidence>
<comment type="caution">
    <text evidence="11">The sequence shown here is derived from an EMBL/GenBank/DDBJ whole genome shotgun (WGS) entry which is preliminary data.</text>
</comment>
<evidence type="ECO:0000313" key="11">
    <source>
        <dbReference type="EMBL" id="MFD1176370.1"/>
    </source>
</evidence>
<dbReference type="InterPro" id="IPR016032">
    <property type="entry name" value="Sig_transdc_resp-reg_C-effctor"/>
</dbReference>
<evidence type="ECO:0000313" key="12">
    <source>
        <dbReference type="Proteomes" id="UP001597262"/>
    </source>
</evidence>
<dbReference type="RefSeq" id="WP_379318700.1">
    <property type="nucleotide sequence ID" value="NZ_JBHTLM010000005.1"/>
</dbReference>
<keyword evidence="5" id="KW-0804">Transcription</keyword>
<dbReference type="InterPro" id="IPR011006">
    <property type="entry name" value="CheY-like_superfamily"/>
</dbReference>
<dbReference type="InterPro" id="IPR036388">
    <property type="entry name" value="WH-like_DNA-bd_sf"/>
</dbReference>
<keyword evidence="12" id="KW-1185">Reference proteome</keyword>
<feature type="region of interest" description="Disordered" evidence="8">
    <location>
        <begin position="1"/>
        <end position="22"/>
    </location>
</feature>